<protein>
    <submittedName>
        <fullName evidence="1">Uncharacterized protein</fullName>
    </submittedName>
</protein>
<evidence type="ECO:0000313" key="1">
    <source>
        <dbReference type="EMBL" id="GGQ74562.1"/>
    </source>
</evidence>
<evidence type="ECO:0000313" key="2">
    <source>
        <dbReference type="Proteomes" id="UP000656732"/>
    </source>
</evidence>
<reference evidence="1" key="1">
    <citation type="journal article" date="2014" name="Int. J. Syst. Evol. Microbiol.">
        <title>Complete genome sequence of Corynebacterium casei LMG S-19264T (=DSM 44701T), isolated from a smear-ripened cheese.</title>
        <authorList>
            <consortium name="US DOE Joint Genome Institute (JGI-PGF)"/>
            <person name="Walter F."/>
            <person name="Albersmeier A."/>
            <person name="Kalinowski J."/>
            <person name="Ruckert C."/>
        </authorList>
    </citation>
    <scope>NUCLEOTIDE SEQUENCE</scope>
    <source>
        <strain evidence="1">JCM 4403</strain>
    </source>
</reference>
<name>A0A918BL87_9ACTN</name>
<reference evidence="1" key="2">
    <citation type="submission" date="2020-09" db="EMBL/GenBank/DDBJ databases">
        <authorList>
            <person name="Sun Q."/>
            <person name="Ohkuma M."/>
        </authorList>
    </citation>
    <scope>NUCLEOTIDE SEQUENCE</scope>
    <source>
        <strain evidence="1">JCM 4403</strain>
    </source>
</reference>
<dbReference type="EMBL" id="BMTU01000003">
    <property type="protein sequence ID" value="GGQ74562.1"/>
    <property type="molecule type" value="Genomic_DNA"/>
</dbReference>
<gene>
    <name evidence="1" type="ORF">GCM10010280_21370</name>
</gene>
<accession>A0A918BL87</accession>
<proteinExistence type="predicted"/>
<organism evidence="1 2">
    <name type="scientific">Streptomyces pilosus</name>
    <dbReference type="NCBI Taxonomy" id="28893"/>
    <lineage>
        <taxon>Bacteria</taxon>
        <taxon>Bacillati</taxon>
        <taxon>Actinomycetota</taxon>
        <taxon>Actinomycetes</taxon>
        <taxon>Kitasatosporales</taxon>
        <taxon>Streptomycetaceae</taxon>
        <taxon>Streptomyces</taxon>
    </lineage>
</organism>
<dbReference type="AlphaFoldDB" id="A0A918BL87"/>
<sequence>MEHLLTVTGDIQLGDCGGVYFFHRPQCPGHPWDWRFDCH</sequence>
<comment type="caution">
    <text evidence="1">The sequence shown here is derived from an EMBL/GenBank/DDBJ whole genome shotgun (WGS) entry which is preliminary data.</text>
</comment>
<dbReference type="Proteomes" id="UP000656732">
    <property type="component" value="Unassembled WGS sequence"/>
</dbReference>
<keyword evidence="2" id="KW-1185">Reference proteome</keyword>